<dbReference type="Pfam" id="PF01471">
    <property type="entry name" value="PG_binding_1"/>
    <property type="match status" value="1"/>
</dbReference>
<feature type="region of interest" description="Disordered" evidence="1">
    <location>
        <begin position="1"/>
        <end position="115"/>
    </location>
</feature>
<evidence type="ECO:0000313" key="4">
    <source>
        <dbReference type="EMBL" id="EFL31789.1"/>
    </source>
</evidence>
<evidence type="ECO:0000313" key="5">
    <source>
        <dbReference type="Proteomes" id="UP000004184"/>
    </source>
</evidence>
<gene>
    <name evidence="4" type="ORF">SSQG_02307</name>
</gene>
<keyword evidence="2" id="KW-0472">Membrane</keyword>
<evidence type="ECO:0000259" key="3">
    <source>
        <dbReference type="Pfam" id="PF01471"/>
    </source>
</evidence>
<feature type="compositionally biased region" description="Low complexity" evidence="1">
    <location>
        <begin position="194"/>
        <end position="223"/>
    </location>
</feature>
<evidence type="ECO:0000256" key="1">
    <source>
        <dbReference type="SAM" id="MobiDB-lite"/>
    </source>
</evidence>
<dbReference type="AlphaFoldDB" id="D9X551"/>
<dbReference type="eggNOG" id="COG3409">
    <property type="taxonomic scope" value="Bacteria"/>
</dbReference>
<accession>D9X551</accession>
<proteinExistence type="predicted"/>
<feature type="compositionally biased region" description="Basic residues" evidence="1">
    <location>
        <begin position="1"/>
        <end position="11"/>
    </location>
</feature>
<dbReference type="InterPro" id="IPR002477">
    <property type="entry name" value="Peptidoglycan-bd-like"/>
</dbReference>
<evidence type="ECO:0000256" key="2">
    <source>
        <dbReference type="SAM" id="Phobius"/>
    </source>
</evidence>
<feature type="compositionally biased region" description="Polar residues" evidence="1">
    <location>
        <begin position="224"/>
        <end position="246"/>
    </location>
</feature>
<reference evidence="5" key="1">
    <citation type="submission" date="2009-02" db="EMBL/GenBank/DDBJ databases">
        <title>Annotation of Streptomyces viridochromogenes strain DSM 40736.</title>
        <authorList>
            <consortium name="The Broad Institute Genome Sequencing Platform"/>
            <consortium name="Broad Institute Microbial Sequencing Center"/>
            <person name="Fischbach M."/>
            <person name="Godfrey P."/>
            <person name="Ward D."/>
            <person name="Young S."/>
            <person name="Zeng Q."/>
            <person name="Koehrsen M."/>
            <person name="Alvarado L."/>
            <person name="Berlin A.M."/>
            <person name="Bochicchio J."/>
            <person name="Borenstein D."/>
            <person name="Chapman S.B."/>
            <person name="Chen Z."/>
            <person name="Engels R."/>
            <person name="Freedman E."/>
            <person name="Gellesch M."/>
            <person name="Goldberg J."/>
            <person name="Griggs A."/>
            <person name="Gujja S."/>
            <person name="Heilman E.R."/>
            <person name="Heiman D.I."/>
            <person name="Hepburn T.A."/>
            <person name="Howarth C."/>
            <person name="Jen D."/>
            <person name="Larson L."/>
            <person name="Lewis B."/>
            <person name="Mehta T."/>
            <person name="Park D."/>
            <person name="Pearson M."/>
            <person name="Richards J."/>
            <person name="Roberts A."/>
            <person name="Saif S."/>
            <person name="Shea T.D."/>
            <person name="Shenoy N."/>
            <person name="Sisk P."/>
            <person name="Stolte C."/>
            <person name="Sykes S.N."/>
            <person name="Thomson T."/>
            <person name="Walk T."/>
            <person name="White J."/>
            <person name="Yandava C."/>
            <person name="Straight P."/>
            <person name="Clardy J."/>
            <person name="Hung D."/>
            <person name="Kolter R."/>
            <person name="Mekalanos J."/>
            <person name="Walker S."/>
            <person name="Walsh C.T."/>
            <person name="Wieland-Brown L.C."/>
            <person name="Haas B."/>
            <person name="Nusbaum C."/>
            <person name="Birren B."/>
        </authorList>
    </citation>
    <scope>NUCLEOTIDE SEQUENCE [LARGE SCALE GENOMIC DNA]</scope>
    <source>
        <strain evidence="5">DSM 40736 / JCM 4977 / BCRC 1201 / Tue 494</strain>
    </source>
</reference>
<keyword evidence="5" id="KW-1185">Reference proteome</keyword>
<dbReference type="HOGENOM" id="CLU_048886_0_0_11"/>
<protein>
    <submittedName>
        <fullName evidence="4">Peptidoglycan-binding membrane protein</fullName>
    </submittedName>
</protein>
<dbReference type="SUPFAM" id="SSF47090">
    <property type="entry name" value="PGBD-like"/>
    <property type="match status" value="1"/>
</dbReference>
<name>D9X551_STRVT</name>
<feature type="domain" description="Peptidoglycan binding-like" evidence="3">
    <location>
        <begin position="254"/>
        <end position="312"/>
    </location>
</feature>
<keyword evidence="2" id="KW-1133">Transmembrane helix</keyword>
<feature type="compositionally biased region" description="Polar residues" evidence="1">
    <location>
        <begin position="57"/>
        <end position="88"/>
    </location>
</feature>
<keyword evidence="2" id="KW-0812">Transmembrane</keyword>
<dbReference type="Proteomes" id="UP000004184">
    <property type="component" value="Unassembled WGS sequence"/>
</dbReference>
<dbReference type="InterPro" id="IPR036366">
    <property type="entry name" value="PGBDSf"/>
</dbReference>
<sequence>MQRPARRRSGRTPKPTPSRPFANPADAFRAEGAAAPPPSPADTTMPLRPVDPDATTALPTAQDTTVLPVSPDTTVLPTPLTSAASEPSVTDLRLFDGTSGEGVPGAAEPDGGPRRRRRGVLLAAAAAACVAVVAAAGYASGLFAYEAPSRDTALPDDIRASVPDGPSSSAASTPAERSAPGTESAPAAPPPSPSATSSPSASPSPSTPSASPSPSRSAIPSAPQTSATPTGPGQAPPDNSRQNGGPTTLRLGDRGPEVTELQLRLRQLSLYVEDDDGTYDEGLEDAVRTYQWSRGIQDDDLGVYGRGTRTRLESETKEP</sequence>
<dbReference type="Gene3D" id="1.10.101.10">
    <property type="entry name" value="PGBD-like superfamily/PGBD"/>
    <property type="match status" value="1"/>
</dbReference>
<dbReference type="STRING" id="591159.SSQG_02307"/>
<feature type="region of interest" description="Disordered" evidence="1">
    <location>
        <begin position="154"/>
        <end position="258"/>
    </location>
</feature>
<dbReference type="InterPro" id="IPR036365">
    <property type="entry name" value="PGBD-like_sf"/>
</dbReference>
<feature type="transmembrane region" description="Helical" evidence="2">
    <location>
        <begin position="120"/>
        <end position="145"/>
    </location>
</feature>
<organism evidence="4 5">
    <name type="scientific">Streptomyces viridochromogenes (strain DSM 40736 / JCM 4977 / BCRC 1201 / Tue 494)</name>
    <dbReference type="NCBI Taxonomy" id="591159"/>
    <lineage>
        <taxon>Bacteria</taxon>
        <taxon>Bacillati</taxon>
        <taxon>Actinomycetota</taxon>
        <taxon>Actinomycetes</taxon>
        <taxon>Kitasatosporales</taxon>
        <taxon>Streptomycetaceae</taxon>
        <taxon>Streptomyces</taxon>
    </lineage>
</organism>
<dbReference type="EMBL" id="GG657757">
    <property type="protein sequence ID" value="EFL31789.1"/>
    <property type="molecule type" value="Genomic_DNA"/>
</dbReference>